<feature type="transmembrane region" description="Helical" evidence="2">
    <location>
        <begin position="317"/>
        <end position="335"/>
    </location>
</feature>
<dbReference type="STRING" id="568860.SAMN05421811_123132"/>
<keyword evidence="2" id="KW-1133">Transmembrane helix</keyword>
<evidence type="ECO:0000256" key="2">
    <source>
        <dbReference type="SAM" id="Phobius"/>
    </source>
</evidence>
<feature type="region of interest" description="Disordered" evidence="1">
    <location>
        <begin position="1"/>
        <end position="60"/>
    </location>
</feature>
<dbReference type="GO" id="GO:0140359">
    <property type="term" value="F:ABC-type transporter activity"/>
    <property type="evidence" value="ECO:0007669"/>
    <property type="project" value="InterPro"/>
</dbReference>
<protein>
    <submittedName>
        <fullName evidence="3">ABC-2 type transport system permease protein</fullName>
    </submittedName>
</protein>
<feature type="transmembrane region" description="Helical" evidence="2">
    <location>
        <begin position="232"/>
        <end position="255"/>
    </location>
</feature>
<name>A0A1I0LR61_9ACTN</name>
<keyword evidence="4" id="KW-1185">Reference proteome</keyword>
<feature type="compositionally biased region" description="Basic and acidic residues" evidence="1">
    <location>
        <begin position="34"/>
        <end position="47"/>
    </location>
</feature>
<dbReference type="Proteomes" id="UP000199361">
    <property type="component" value="Unassembled WGS sequence"/>
</dbReference>
<proteinExistence type="predicted"/>
<keyword evidence="2" id="KW-0472">Membrane</keyword>
<reference evidence="3 4" key="1">
    <citation type="submission" date="2016-10" db="EMBL/GenBank/DDBJ databases">
        <authorList>
            <person name="de Groot N.N."/>
        </authorList>
    </citation>
    <scope>NUCLEOTIDE SEQUENCE [LARGE SCALE GENOMIC DNA]</scope>
    <source>
        <strain evidence="3 4">CGMCC 4.5598</strain>
    </source>
</reference>
<sequence>MSTAETRTQAGAGAAAAGQLRRMPGLVPVTETLRTVERRAPEPLTRDADEDAGEGTGGFTGGDAAGGLRIGAFWRLLGSELALTFRRPRNMALLAVLGVVPVILGIGLRLASSTAGDGEMGGVVQNLAGNSLMLTFLSFSFLVLLLMPVAVSVVAGDAIAGEAGGGTLRYLLAAPAGRGRLLAVKYLNAVVFGYAVTAVVAVTALLTGLALFPGGSVTLLSGTTITVGEGLLRILLAVGYVGAAMAALAAVALALSTFTEVAIGAIAGTLVLLVVCQVVRAVPALAPVTPYLLPTRFTDFDGVLRDPVDYAALRDGLLSFAAYIALFGSIAWARFSGKDITS</sequence>
<feature type="transmembrane region" description="Helical" evidence="2">
    <location>
        <begin position="132"/>
        <end position="155"/>
    </location>
</feature>
<evidence type="ECO:0000313" key="4">
    <source>
        <dbReference type="Proteomes" id="UP000199361"/>
    </source>
</evidence>
<keyword evidence="2" id="KW-0812">Transmembrane</keyword>
<accession>A0A1I0LR61</accession>
<evidence type="ECO:0000313" key="3">
    <source>
        <dbReference type="EMBL" id="SEU44737.1"/>
    </source>
</evidence>
<dbReference type="Pfam" id="PF12730">
    <property type="entry name" value="ABC2_membrane_4"/>
    <property type="match status" value="1"/>
</dbReference>
<evidence type="ECO:0000256" key="1">
    <source>
        <dbReference type="SAM" id="MobiDB-lite"/>
    </source>
</evidence>
<dbReference type="RefSeq" id="WP_091093336.1">
    <property type="nucleotide sequence ID" value="NZ_FOHX01000023.1"/>
</dbReference>
<organism evidence="3 4">
    <name type="scientific">Nonomuraea wenchangensis</name>
    <dbReference type="NCBI Taxonomy" id="568860"/>
    <lineage>
        <taxon>Bacteria</taxon>
        <taxon>Bacillati</taxon>
        <taxon>Actinomycetota</taxon>
        <taxon>Actinomycetes</taxon>
        <taxon>Streptosporangiales</taxon>
        <taxon>Streptosporangiaceae</taxon>
        <taxon>Nonomuraea</taxon>
    </lineage>
</organism>
<feature type="transmembrane region" description="Helical" evidence="2">
    <location>
        <begin position="91"/>
        <end position="112"/>
    </location>
</feature>
<gene>
    <name evidence="3" type="ORF">SAMN05421811_123132</name>
</gene>
<dbReference type="PANTHER" id="PTHR37305">
    <property type="entry name" value="INTEGRAL MEMBRANE PROTEIN-RELATED"/>
    <property type="match status" value="1"/>
</dbReference>
<feature type="transmembrane region" description="Helical" evidence="2">
    <location>
        <begin position="186"/>
        <end position="212"/>
    </location>
</feature>
<dbReference type="EMBL" id="FOHX01000023">
    <property type="protein sequence ID" value="SEU44737.1"/>
    <property type="molecule type" value="Genomic_DNA"/>
</dbReference>
<dbReference type="PANTHER" id="PTHR37305:SF1">
    <property type="entry name" value="MEMBRANE PROTEIN"/>
    <property type="match status" value="1"/>
</dbReference>
<feature type="transmembrane region" description="Helical" evidence="2">
    <location>
        <begin position="262"/>
        <end position="286"/>
    </location>
</feature>
<dbReference type="GO" id="GO:0005886">
    <property type="term" value="C:plasma membrane"/>
    <property type="evidence" value="ECO:0007669"/>
    <property type="project" value="UniProtKB-SubCell"/>
</dbReference>
<dbReference type="AlphaFoldDB" id="A0A1I0LR61"/>
<dbReference type="OrthoDB" id="3217553at2"/>